<proteinExistence type="predicted"/>
<keyword evidence="2" id="KW-1185">Reference proteome</keyword>
<dbReference type="Proteomes" id="UP001143910">
    <property type="component" value="Unassembled WGS sequence"/>
</dbReference>
<name>A0ACC1NAC3_9HYPO</name>
<gene>
    <name evidence="1" type="ORF">NQ176_g5063</name>
</gene>
<evidence type="ECO:0000313" key="1">
    <source>
        <dbReference type="EMBL" id="KAJ2976250.1"/>
    </source>
</evidence>
<reference evidence="1" key="1">
    <citation type="submission" date="2022-08" db="EMBL/GenBank/DDBJ databases">
        <title>Genome Sequence of Lecanicillium fungicola.</title>
        <authorList>
            <person name="Buettner E."/>
        </authorList>
    </citation>
    <scope>NUCLEOTIDE SEQUENCE</scope>
    <source>
        <strain evidence="1">Babe33</strain>
    </source>
</reference>
<accession>A0ACC1NAC3</accession>
<evidence type="ECO:0000313" key="2">
    <source>
        <dbReference type="Proteomes" id="UP001143910"/>
    </source>
</evidence>
<comment type="caution">
    <text evidence="1">The sequence shown here is derived from an EMBL/GenBank/DDBJ whole genome shotgun (WGS) entry which is preliminary data.</text>
</comment>
<protein>
    <submittedName>
        <fullName evidence="1">Uncharacterized protein</fullName>
    </submittedName>
</protein>
<organism evidence="1 2">
    <name type="scientific">Zarea fungicola</name>
    <dbReference type="NCBI Taxonomy" id="93591"/>
    <lineage>
        <taxon>Eukaryota</taxon>
        <taxon>Fungi</taxon>
        <taxon>Dikarya</taxon>
        <taxon>Ascomycota</taxon>
        <taxon>Pezizomycotina</taxon>
        <taxon>Sordariomycetes</taxon>
        <taxon>Hypocreomycetidae</taxon>
        <taxon>Hypocreales</taxon>
        <taxon>Cordycipitaceae</taxon>
        <taxon>Zarea</taxon>
    </lineage>
</organism>
<sequence length="234" mass="24810">MIPARILLIHGALADGSSWSKVIPTLQAAGHNVTAVQQPLTGLPQDIATVKATLHGMNEASDVPIVVAGHSFGGFVMTNAVTDAPNIKALVYVHGFAPDEGETVTGLGKNYTALESAKHFVPEGSGRLILGEADFLHYFAPDVEKREARVLAATQGPFDAGRFDFPSGKPAWKQTKNIHYIIAEKDQIIQPELQAFFAKRLGAKTHTLKGASHAGLVSQGENVANIILEAANGC</sequence>
<dbReference type="EMBL" id="JANJQO010000604">
    <property type="protein sequence ID" value="KAJ2976250.1"/>
    <property type="molecule type" value="Genomic_DNA"/>
</dbReference>